<dbReference type="Gene3D" id="3.40.50.2300">
    <property type="match status" value="1"/>
</dbReference>
<dbReference type="PANTHER" id="PTHR45339:SF1">
    <property type="entry name" value="HYBRID SIGNAL TRANSDUCTION HISTIDINE KINASE J"/>
    <property type="match status" value="1"/>
</dbReference>
<sequence>RSATAAPNCPLDLHRSTVRTQQPKIPTTTVPLPPPTLSAKLDYFTARPQRRKFSFACSCSKLCFPMPCITTQTPTPDEDDETSRPLLSPQILSPTLAKMAQQNSPFVPAATATPTPTAAKKIPIASCPPTPEALVATPHSWPPTPPVTPLPGGDPFQSIPLALTTSASQSAVLSTSLDSRAAGKSLRILIVDDNPINLHILSRSLYRNMAHLVESIHTIKSGTLALELLQHREFDCVLLDIDMPVLSGILTAQHIRNSDQYPILESNRRVPIVAVTTNDTADWKQLYAEAGMVRCPLLSSLCFNGCVGKPISVPALREVMEGLAGVRSFSAVTATLLTP</sequence>
<dbReference type="EMBL" id="RBNI01023814">
    <property type="protein sequence ID" value="RUO96035.1"/>
    <property type="molecule type" value="Genomic_DNA"/>
</dbReference>
<feature type="modified residue" description="4-aspartylphosphate" evidence="3">
    <location>
        <position position="240"/>
    </location>
</feature>
<evidence type="ECO:0000313" key="5">
    <source>
        <dbReference type="EMBL" id="RUO96035.1"/>
    </source>
</evidence>
<evidence type="ECO:0000259" key="4">
    <source>
        <dbReference type="PROSITE" id="PS50110"/>
    </source>
</evidence>
<evidence type="ECO:0000256" key="2">
    <source>
        <dbReference type="ARBA" id="ARBA00023012"/>
    </source>
</evidence>
<keyword evidence="1 3" id="KW-0597">Phosphoprotein</keyword>
<organism evidence="5 6">
    <name type="scientific">Jimgerdemannia flammicorona</name>
    <dbReference type="NCBI Taxonomy" id="994334"/>
    <lineage>
        <taxon>Eukaryota</taxon>
        <taxon>Fungi</taxon>
        <taxon>Fungi incertae sedis</taxon>
        <taxon>Mucoromycota</taxon>
        <taxon>Mucoromycotina</taxon>
        <taxon>Endogonomycetes</taxon>
        <taxon>Endogonales</taxon>
        <taxon>Endogonaceae</taxon>
        <taxon>Jimgerdemannia</taxon>
    </lineage>
</organism>
<dbReference type="PROSITE" id="PS50110">
    <property type="entry name" value="RESPONSE_REGULATORY"/>
    <property type="match status" value="1"/>
</dbReference>
<proteinExistence type="predicted"/>
<keyword evidence="6" id="KW-1185">Reference proteome</keyword>
<dbReference type="GO" id="GO:0000160">
    <property type="term" value="P:phosphorelay signal transduction system"/>
    <property type="evidence" value="ECO:0007669"/>
    <property type="project" value="UniProtKB-KW"/>
</dbReference>
<dbReference type="OrthoDB" id="21225at2759"/>
<evidence type="ECO:0000256" key="3">
    <source>
        <dbReference type="PROSITE-ProRule" id="PRU00169"/>
    </source>
</evidence>
<dbReference type="SMART" id="SM00448">
    <property type="entry name" value="REC"/>
    <property type="match status" value="1"/>
</dbReference>
<dbReference type="AlphaFoldDB" id="A0A433A0D1"/>
<dbReference type="InterPro" id="IPR011006">
    <property type="entry name" value="CheY-like_superfamily"/>
</dbReference>
<protein>
    <submittedName>
        <fullName evidence="5">CheY-like superfamily</fullName>
    </submittedName>
</protein>
<dbReference type="PANTHER" id="PTHR45339">
    <property type="entry name" value="HYBRID SIGNAL TRANSDUCTION HISTIDINE KINASE J"/>
    <property type="match status" value="1"/>
</dbReference>
<gene>
    <name evidence="5" type="ORF">BC936DRAFT_142728</name>
</gene>
<accession>A0A433A0D1</accession>
<evidence type="ECO:0000313" key="6">
    <source>
        <dbReference type="Proteomes" id="UP000268093"/>
    </source>
</evidence>
<dbReference type="Proteomes" id="UP000268093">
    <property type="component" value="Unassembled WGS sequence"/>
</dbReference>
<dbReference type="InterPro" id="IPR001789">
    <property type="entry name" value="Sig_transdc_resp-reg_receiver"/>
</dbReference>
<dbReference type="Pfam" id="PF00072">
    <property type="entry name" value="Response_reg"/>
    <property type="match status" value="1"/>
</dbReference>
<evidence type="ECO:0000256" key="1">
    <source>
        <dbReference type="ARBA" id="ARBA00022553"/>
    </source>
</evidence>
<name>A0A433A0D1_9FUNG</name>
<dbReference type="SUPFAM" id="SSF52172">
    <property type="entry name" value="CheY-like"/>
    <property type="match status" value="1"/>
</dbReference>
<keyword evidence="2" id="KW-0902">Two-component regulatory system</keyword>
<feature type="non-terminal residue" evidence="5">
    <location>
        <position position="1"/>
    </location>
</feature>
<feature type="domain" description="Response regulatory" evidence="4">
    <location>
        <begin position="187"/>
        <end position="324"/>
    </location>
</feature>
<dbReference type="CDD" id="cd17546">
    <property type="entry name" value="REC_hyHK_CKI1_RcsC-like"/>
    <property type="match status" value="1"/>
</dbReference>
<reference evidence="5 6" key="1">
    <citation type="journal article" date="2018" name="New Phytol.">
        <title>Phylogenomics of Endogonaceae and evolution of mycorrhizas within Mucoromycota.</title>
        <authorList>
            <person name="Chang Y."/>
            <person name="Desiro A."/>
            <person name="Na H."/>
            <person name="Sandor L."/>
            <person name="Lipzen A."/>
            <person name="Clum A."/>
            <person name="Barry K."/>
            <person name="Grigoriev I.V."/>
            <person name="Martin F.M."/>
            <person name="Stajich J.E."/>
            <person name="Smith M.E."/>
            <person name="Bonito G."/>
            <person name="Spatafora J.W."/>
        </authorList>
    </citation>
    <scope>NUCLEOTIDE SEQUENCE [LARGE SCALE GENOMIC DNA]</scope>
    <source>
        <strain evidence="5 6">GMNB39</strain>
    </source>
</reference>
<comment type="caution">
    <text evidence="5">The sequence shown here is derived from an EMBL/GenBank/DDBJ whole genome shotgun (WGS) entry which is preliminary data.</text>
</comment>